<keyword evidence="1" id="KW-0812">Transmembrane</keyword>
<evidence type="ECO:0000256" key="1">
    <source>
        <dbReference type="SAM" id="Phobius"/>
    </source>
</evidence>
<reference evidence="2" key="1">
    <citation type="journal article" date="2015" name="Nature">
        <title>Complex archaea that bridge the gap between prokaryotes and eukaryotes.</title>
        <authorList>
            <person name="Spang A."/>
            <person name="Saw J.H."/>
            <person name="Jorgensen S.L."/>
            <person name="Zaremba-Niedzwiedzka K."/>
            <person name="Martijn J."/>
            <person name="Lind A.E."/>
            <person name="van Eijk R."/>
            <person name="Schleper C."/>
            <person name="Guy L."/>
            <person name="Ettema T.J."/>
        </authorList>
    </citation>
    <scope>NUCLEOTIDE SEQUENCE</scope>
</reference>
<keyword evidence="1" id="KW-1133">Transmembrane helix</keyword>
<comment type="caution">
    <text evidence="2">The sequence shown here is derived from an EMBL/GenBank/DDBJ whole genome shotgun (WGS) entry which is preliminary data.</text>
</comment>
<name>A0A0F8YCI4_9ZZZZ</name>
<feature type="transmembrane region" description="Helical" evidence="1">
    <location>
        <begin position="19"/>
        <end position="39"/>
    </location>
</feature>
<dbReference type="EMBL" id="LAZR01054190">
    <property type="protein sequence ID" value="KKK79083.1"/>
    <property type="molecule type" value="Genomic_DNA"/>
</dbReference>
<proteinExistence type="predicted"/>
<evidence type="ECO:0000313" key="2">
    <source>
        <dbReference type="EMBL" id="KKK79083.1"/>
    </source>
</evidence>
<feature type="non-terminal residue" evidence="2">
    <location>
        <position position="133"/>
    </location>
</feature>
<sequence length="133" mass="15467">MSIIQKTIDKLTTGNKMQYILVGTLILVIILSLFSLFWARSGKSQNQFGSGELRYWCEECKKEFTQKPKGGRRRPPDMMMSVICPSCKKRTGELMMQCPNPECKEWFVRVITPEGMFCPNCDTNVFEWQNEPR</sequence>
<gene>
    <name evidence="2" type="ORF">LCGC14_2837070</name>
</gene>
<organism evidence="2">
    <name type="scientific">marine sediment metagenome</name>
    <dbReference type="NCBI Taxonomy" id="412755"/>
    <lineage>
        <taxon>unclassified sequences</taxon>
        <taxon>metagenomes</taxon>
        <taxon>ecological metagenomes</taxon>
    </lineage>
</organism>
<dbReference type="AlphaFoldDB" id="A0A0F8YCI4"/>
<protein>
    <submittedName>
        <fullName evidence="2">Uncharacterized protein</fullName>
    </submittedName>
</protein>
<accession>A0A0F8YCI4</accession>
<keyword evidence="1" id="KW-0472">Membrane</keyword>